<reference evidence="3" key="1">
    <citation type="journal article" date="2012" name="PLoS ONE">
        <title>Comparative analysis of genome sequences covering the seven cronobacter species.</title>
        <authorList>
            <person name="Joseph S."/>
            <person name="Desai P."/>
            <person name="Ji Y."/>
            <person name="Cummings C.A."/>
            <person name="Shih R."/>
            <person name="Degoricija L."/>
            <person name="Rico A."/>
            <person name="Brzoska P."/>
            <person name="Hamby S.E."/>
            <person name="Masood N."/>
            <person name="Hariri S."/>
            <person name="Sonbol H."/>
            <person name="Chuzhanova N."/>
            <person name="McClelland M."/>
            <person name="Furtado M.R."/>
            <person name="Forsythe S.J."/>
        </authorList>
    </citation>
    <scope>NUCLEOTIDE SEQUENCE [LARGE SCALE GENOMIC DNA]</scope>
    <source>
        <strain evidence="3">1210</strain>
    </source>
</reference>
<keyword evidence="3" id="KW-1185">Reference proteome</keyword>
<dbReference type="InterPro" id="IPR036937">
    <property type="entry name" value="Adhesion_dom_fimbrial_sf"/>
</dbReference>
<evidence type="ECO:0000259" key="1">
    <source>
        <dbReference type="Pfam" id="PF00419"/>
    </source>
</evidence>
<dbReference type="Proteomes" id="UP000009342">
    <property type="component" value="Unassembled WGS sequence"/>
</dbReference>
<dbReference type="EMBL" id="CAKZ01000043">
    <property type="protein sequence ID" value="CCJ80086.1"/>
    <property type="molecule type" value="Genomic_DNA"/>
</dbReference>
<name>A0ABP1W5C3_9ENTR</name>
<proteinExistence type="predicted"/>
<comment type="caution">
    <text evidence="2">The sequence shown here is derived from an EMBL/GenBank/DDBJ whole genome shotgun (WGS) entry which is preliminary data.</text>
</comment>
<accession>A0ABP1W5C3</accession>
<dbReference type="Pfam" id="PF00419">
    <property type="entry name" value="Fimbrial"/>
    <property type="match status" value="1"/>
</dbReference>
<evidence type="ECO:0000313" key="2">
    <source>
        <dbReference type="EMBL" id="CCJ80086.1"/>
    </source>
</evidence>
<evidence type="ECO:0000313" key="3">
    <source>
        <dbReference type="Proteomes" id="UP000009342"/>
    </source>
</evidence>
<protein>
    <submittedName>
        <fullName evidence="2">Fimbrial protein</fullName>
    </submittedName>
</protein>
<feature type="domain" description="Fimbrial-type adhesion" evidence="1">
    <location>
        <begin position="29"/>
        <end position="116"/>
    </location>
</feature>
<sequence length="120" mass="13003">MLPYIGSSSQDVKTQDAYFVNFLGEGCAQDNYGVKFIGATDESGQALANSLTGEGAAEGIAVNIYDAQGSIITPNTGVEQVYEEIYHRHFPFYLAMAKRADRDSRAGNVQASLTVEMVRL</sequence>
<gene>
    <name evidence="2" type="ORF">BN134_796</name>
</gene>
<organism evidence="2 3">
    <name type="scientific">Cronobacter dublinensis 1210</name>
    <dbReference type="NCBI Taxonomy" id="1208656"/>
    <lineage>
        <taxon>Bacteria</taxon>
        <taxon>Pseudomonadati</taxon>
        <taxon>Pseudomonadota</taxon>
        <taxon>Gammaproteobacteria</taxon>
        <taxon>Enterobacterales</taxon>
        <taxon>Enterobacteriaceae</taxon>
        <taxon>Cronobacter</taxon>
    </lineage>
</organism>
<dbReference type="SUPFAM" id="SSF49401">
    <property type="entry name" value="Bacterial adhesins"/>
    <property type="match status" value="1"/>
</dbReference>
<dbReference type="InterPro" id="IPR000259">
    <property type="entry name" value="Adhesion_dom_fimbrial"/>
</dbReference>
<dbReference type="Gene3D" id="2.60.40.1090">
    <property type="entry name" value="Fimbrial-type adhesion domain"/>
    <property type="match status" value="1"/>
</dbReference>
<dbReference type="InterPro" id="IPR008966">
    <property type="entry name" value="Adhesion_dom_sf"/>
</dbReference>